<feature type="compositionally biased region" description="Basic and acidic residues" evidence="1">
    <location>
        <begin position="49"/>
        <end position="59"/>
    </location>
</feature>
<feature type="compositionally biased region" description="Basic and acidic residues" evidence="1">
    <location>
        <begin position="83"/>
        <end position="99"/>
    </location>
</feature>
<dbReference type="Proteomes" id="UP001310890">
    <property type="component" value="Unassembled WGS sequence"/>
</dbReference>
<feature type="compositionally biased region" description="Polar residues" evidence="1">
    <location>
        <begin position="60"/>
        <end position="70"/>
    </location>
</feature>
<comment type="caution">
    <text evidence="2">The sequence shown here is derived from an EMBL/GenBank/DDBJ whole genome shotgun (WGS) entry which is preliminary data.</text>
</comment>
<accession>A0AAN7YIR2</accession>
<proteinExistence type="predicted"/>
<gene>
    <name evidence="2" type="ORF">LTR62_006194</name>
</gene>
<protein>
    <submittedName>
        <fullName evidence="2">Uncharacterized protein</fullName>
    </submittedName>
</protein>
<evidence type="ECO:0000313" key="2">
    <source>
        <dbReference type="EMBL" id="KAK5110198.1"/>
    </source>
</evidence>
<reference evidence="2" key="1">
    <citation type="submission" date="2023-08" db="EMBL/GenBank/DDBJ databases">
        <title>Black Yeasts Isolated from many extreme environments.</title>
        <authorList>
            <person name="Coleine C."/>
            <person name="Stajich J.E."/>
            <person name="Selbmann L."/>
        </authorList>
    </citation>
    <scope>NUCLEOTIDE SEQUENCE</scope>
    <source>
        <strain evidence="2">CCFEE 5401</strain>
    </source>
</reference>
<organism evidence="2 3">
    <name type="scientific">Meristemomyces frigidus</name>
    <dbReference type="NCBI Taxonomy" id="1508187"/>
    <lineage>
        <taxon>Eukaryota</taxon>
        <taxon>Fungi</taxon>
        <taxon>Dikarya</taxon>
        <taxon>Ascomycota</taxon>
        <taxon>Pezizomycotina</taxon>
        <taxon>Dothideomycetes</taxon>
        <taxon>Dothideomycetidae</taxon>
        <taxon>Mycosphaerellales</taxon>
        <taxon>Teratosphaeriaceae</taxon>
        <taxon>Meristemomyces</taxon>
    </lineage>
</organism>
<feature type="region of interest" description="Disordered" evidence="1">
    <location>
        <begin position="1"/>
        <end position="129"/>
    </location>
</feature>
<evidence type="ECO:0000313" key="3">
    <source>
        <dbReference type="Proteomes" id="UP001310890"/>
    </source>
</evidence>
<sequence>MTSNLMDTEAGGEGQQYGGRLFTDSTSKKSGGQLGSPETTTDPSQTLEGKQKAADRSAKTTENMRYGQTITETGGMSGMTEGMDGKVEQEGYGGVEDRPSGGSAEAEAGQERRQQGYGGGKDMDQEVGA</sequence>
<feature type="compositionally biased region" description="Low complexity" evidence="1">
    <location>
        <begin position="71"/>
        <end position="82"/>
    </location>
</feature>
<feature type="compositionally biased region" description="Polar residues" evidence="1">
    <location>
        <begin position="23"/>
        <end position="48"/>
    </location>
</feature>
<dbReference type="EMBL" id="JAVRRL010000052">
    <property type="protein sequence ID" value="KAK5110198.1"/>
    <property type="molecule type" value="Genomic_DNA"/>
</dbReference>
<name>A0AAN7YIR2_9PEZI</name>
<dbReference type="AlphaFoldDB" id="A0AAN7YIR2"/>
<evidence type="ECO:0000256" key="1">
    <source>
        <dbReference type="SAM" id="MobiDB-lite"/>
    </source>
</evidence>